<dbReference type="Pfam" id="PF12652">
    <property type="entry name" value="CotJB"/>
    <property type="match status" value="1"/>
</dbReference>
<evidence type="ECO:0000259" key="1">
    <source>
        <dbReference type="Pfam" id="PF12652"/>
    </source>
</evidence>
<reference evidence="2 3" key="1">
    <citation type="submission" date="2017-09" db="EMBL/GenBank/DDBJ databases">
        <title>Evaluation of Pacific Biosciences Sequencing Technology to Finishing C. thermocellum Genome Sequences.</title>
        <authorList>
            <person name="Brown S."/>
        </authorList>
    </citation>
    <scope>NUCLEOTIDE SEQUENCE [LARGE SCALE GENOMIC DNA]</scope>
    <source>
        <strain evidence="2 3">AD2</strain>
    </source>
</reference>
<comment type="caution">
    <text evidence="2">The sequence shown here is derived from an EMBL/GenBank/DDBJ whole genome shotgun (WGS) entry which is preliminary data.</text>
</comment>
<keyword evidence="2" id="KW-0946">Virion</keyword>
<keyword evidence="2" id="KW-0167">Capsid protein</keyword>
<name>A0AB36TGQ2_ACETH</name>
<dbReference type="GeneID" id="35804812"/>
<evidence type="ECO:0000313" key="2">
    <source>
        <dbReference type="EMBL" id="PFH03089.1"/>
    </source>
</evidence>
<gene>
    <name evidence="2" type="ORF">M972_111885</name>
</gene>
<sequence>MNPNQAQLLKEVMAADFTLIDLNLYLNTHPYDQNAIMLFYNCAQRAKILRNEYERLYGPLTAQSTPYKCPWQWINSPWPWE</sequence>
<dbReference type="Proteomes" id="UP000223596">
    <property type="component" value="Unassembled WGS sequence"/>
</dbReference>
<dbReference type="InterPro" id="IPR024207">
    <property type="entry name" value="CotJB_dom"/>
</dbReference>
<feature type="domain" description="Protein CotJB" evidence="1">
    <location>
        <begin position="7"/>
        <end position="81"/>
    </location>
</feature>
<dbReference type="RefSeq" id="WP_003519029.1">
    <property type="nucleotide sequence ID" value="NZ_CP013828.1"/>
</dbReference>
<evidence type="ECO:0000313" key="3">
    <source>
        <dbReference type="Proteomes" id="UP000223596"/>
    </source>
</evidence>
<accession>A0AB36TGQ2</accession>
<dbReference type="AlphaFoldDB" id="A0AB36TGQ2"/>
<dbReference type="PIRSF" id="PIRSF010606">
    <property type="entry name" value="Spore_coat_CotJB"/>
    <property type="match status" value="1"/>
</dbReference>
<protein>
    <submittedName>
        <fullName evidence="2">Spore coat protein JB</fullName>
    </submittedName>
</protein>
<proteinExistence type="predicted"/>
<dbReference type="InterPro" id="IPR016571">
    <property type="entry name" value="Spore_coat_assembly_CotJB"/>
</dbReference>
<organism evidence="2 3">
    <name type="scientific">Acetivibrio thermocellus AD2</name>
    <dbReference type="NCBI Taxonomy" id="1138384"/>
    <lineage>
        <taxon>Bacteria</taxon>
        <taxon>Bacillati</taxon>
        <taxon>Bacillota</taxon>
        <taxon>Clostridia</taxon>
        <taxon>Eubacteriales</taxon>
        <taxon>Oscillospiraceae</taxon>
        <taxon>Acetivibrio</taxon>
    </lineage>
</organism>
<dbReference type="EMBL" id="PDBW01000001">
    <property type="protein sequence ID" value="PFH03089.1"/>
    <property type="molecule type" value="Genomic_DNA"/>
</dbReference>